<name>A0A9N9GY33_FUNMO</name>
<evidence type="ECO:0000313" key="2">
    <source>
        <dbReference type="Proteomes" id="UP000789375"/>
    </source>
</evidence>
<protein>
    <submittedName>
        <fullName evidence="1">2603_t:CDS:1</fullName>
    </submittedName>
</protein>
<proteinExistence type="predicted"/>
<evidence type="ECO:0000313" key="1">
    <source>
        <dbReference type="EMBL" id="CAG8643160.1"/>
    </source>
</evidence>
<organism evidence="1 2">
    <name type="scientific">Funneliformis mosseae</name>
    <name type="common">Endomycorrhizal fungus</name>
    <name type="synonym">Glomus mosseae</name>
    <dbReference type="NCBI Taxonomy" id="27381"/>
    <lineage>
        <taxon>Eukaryota</taxon>
        <taxon>Fungi</taxon>
        <taxon>Fungi incertae sedis</taxon>
        <taxon>Mucoromycota</taxon>
        <taxon>Glomeromycotina</taxon>
        <taxon>Glomeromycetes</taxon>
        <taxon>Glomerales</taxon>
        <taxon>Glomeraceae</taxon>
        <taxon>Funneliformis</taxon>
    </lineage>
</organism>
<keyword evidence="2" id="KW-1185">Reference proteome</keyword>
<dbReference type="AlphaFoldDB" id="A0A9N9GY33"/>
<comment type="caution">
    <text evidence="1">The sequence shown here is derived from an EMBL/GenBank/DDBJ whole genome shotgun (WGS) entry which is preliminary data.</text>
</comment>
<reference evidence="1" key="1">
    <citation type="submission" date="2021-06" db="EMBL/GenBank/DDBJ databases">
        <authorList>
            <person name="Kallberg Y."/>
            <person name="Tangrot J."/>
            <person name="Rosling A."/>
        </authorList>
    </citation>
    <scope>NUCLEOTIDE SEQUENCE</scope>
    <source>
        <strain evidence="1">87-6 pot B 2015</strain>
    </source>
</reference>
<sequence>MSNLVAKVEALLLQESFDTLCGASVVYLTIEENILPPYDKVREIVDRAVNSSLSKIKDLGQRTKVLEILPQVESGYTSVRELKALKALNMDRDLPLDHTQEEIEQNLNMLKSKLEHPTTEADINLYGSLKQSLAGIESSDLTWRDPEASMVLSDNSDIVKNLGSRQKSIFMEPRENMKCALPDSVVAKCVNFVEVYNNAKNARSMKNILHNKKWKESETDLVKIMERILGIISEIWSNPAFMTSTSRSEQSEGTYIADVIIPLLRTSLSDLPNGAICLSTAERQSIASKARRNLGIVGERMGKKPDIMGLLKQDEKIIELLYTESSRIVCSNSKKSDDEVKLWRETLDGASYINALCRPAGNQFGVVGIQVAGTTMYLNILVKDLAGIPRYFHLDHAEIPLFSHQSRLKSLICLLLTLRNVMIVNKSLVMQALEQATSHPP</sequence>
<dbReference type="Proteomes" id="UP000789375">
    <property type="component" value="Unassembled WGS sequence"/>
</dbReference>
<gene>
    <name evidence="1" type="ORF">FMOSSE_LOCUS11092</name>
</gene>
<dbReference type="EMBL" id="CAJVPP010004080">
    <property type="protein sequence ID" value="CAG8643160.1"/>
    <property type="molecule type" value="Genomic_DNA"/>
</dbReference>
<accession>A0A9N9GY33</accession>